<dbReference type="Gene3D" id="3.40.50.720">
    <property type="entry name" value="NAD(P)-binding Rossmann-like Domain"/>
    <property type="match status" value="1"/>
</dbReference>
<name>A0A183PQ95_9TREM</name>
<evidence type="ECO:0000313" key="3">
    <source>
        <dbReference type="EMBL" id="VDP71584.1"/>
    </source>
</evidence>
<gene>
    <name evidence="3" type="ORF">SMTD_LOCUS16531</name>
</gene>
<dbReference type="InterPro" id="IPR051019">
    <property type="entry name" value="VLCFA-Steroid_DH"/>
</dbReference>
<comment type="similarity">
    <text evidence="1">Belongs to the short-chain dehydrogenases/reductases (SDR) family.</text>
</comment>
<dbReference type="SUPFAM" id="SSF51735">
    <property type="entry name" value="NAD(P)-binding Rossmann-fold domains"/>
    <property type="match status" value="1"/>
</dbReference>
<evidence type="ECO:0000313" key="4">
    <source>
        <dbReference type="Proteomes" id="UP000269396"/>
    </source>
</evidence>
<dbReference type="InterPro" id="IPR036291">
    <property type="entry name" value="NAD(P)-bd_dom_sf"/>
</dbReference>
<accession>A0A183PQ95</accession>
<dbReference type="AlphaFoldDB" id="A0A183PQ95"/>
<dbReference type="Proteomes" id="UP000269396">
    <property type="component" value="Unassembled WGS sequence"/>
</dbReference>
<evidence type="ECO:0000256" key="1">
    <source>
        <dbReference type="ARBA" id="ARBA00006484"/>
    </source>
</evidence>
<keyword evidence="2" id="KW-0560">Oxidoreductase</keyword>
<dbReference type="Pfam" id="PF00106">
    <property type="entry name" value="adh_short"/>
    <property type="match status" value="1"/>
</dbReference>
<dbReference type="GO" id="GO:0016491">
    <property type="term" value="F:oxidoreductase activity"/>
    <property type="evidence" value="ECO:0007669"/>
    <property type="project" value="UniProtKB-KW"/>
</dbReference>
<dbReference type="EMBL" id="UZAL01037309">
    <property type="protein sequence ID" value="VDP71584.1"/>
    <property type="molecule type" value="Genomic_DNA"/>
</dbReference>
<dbReference type="InterPro" id="IPR002347">
    <property type="entry name" value="SDR_fam"/>
</dbReference>
<reference evidence="3 4" key="1">
    <citation type="submission" date="2018-11" db="EMBL/GenBank/DDBJ databases">
        <authorList>
            <consortium name="Pathogen Informatics"/>
        </authorList>
    </citation>
    <scope>NUCLEOTIDE SEQUENCE [LARGE SCALE GENOMIC DNA]</scope>
    <source>
        <strain>Denwood</strain>
        <strain evidence="4">Zambia</strain>
    </source>
</reference>
<dbReference type="STRING" id="31246.A0A183PQ95"/>
<sequence length="158" mass="18318">MKVPRPNHPAQRTKLHEIPSNFYVISVQFSTDVYQRIQEAIDQLSSIACLVNNVGMGPPKFDYYATTDYMSINFIKNIVFCNTLPIAMMTHLVLPKMLKQSTTDMAIINIGSYSGVEQETFGYMGHAIQAYINSFLPNSFLRYYMLLMRWWIIKHKLH</sequence>
<evidence type="ECO:0000256" key="2">
    <source>
        <dbReference type="ARBA" id="ARBA00023002"/>
    </source>
</evidence>
<dbReference type="PANTHER" id="PTHR43899:SF13">
    <property type="entry name" value="RH59310P"/>
    <property type="match status" value="1"/>
</dbReference>
<organism evidence="3 4">
    <name type="scientific">Schistosoma mattheei</name>
    <dbReference type="NCBI Taxonomy" id="31246"/>
    <lineage>
        <taxon>Eukaryota</taxon>
        <taxon>Metazoa</taxon>
        <taxon>Spiralia</taxon>
        <taxon>Lophotrochozoa</taxon>
        <taxon>Platyhelminthes</taxon>
        <taxon>Trematoda</taxon>
        <taxon>Digenea</taxon>
        <taxon>Strigeidida</taxon>
        <taxon>Schistosomatoidea</taxon>
        <taxon>Schistosomatidae</taxon>
        <taxon>Schistosoma</taxon>
    </lineage>
</organism>
<proteinExistence type="inferred from homology"/>
<dbReference type="PANTHER" id="PTHR43899">
    <property type="entry name" value="RH59310P"/>
    <property type="match status" value="1"/>
</dbReference>
<keyword evidence="4" id="KW-1185">Reference proteome</keyword>
<dbReference type="GO" id="GO:0005783">
    <property type="term" value="C:endoplasmic reticulum"/>
    <property type="evidence" value="ECO:0007669"/>
    <property type="project" value="TreeGrafter"/>
</dbReference>
<protein>
    <submittedName>
        <fullName evidence="3">Uncharacterized protein</fullName>
    </submittedName>
</protein>